<evidence type="ECO:0000313" key="2">
    <source>
        <dbReference type="EMBL" id="SOR31341.1"/>
    </source>
</evidence>
<evidence type="ECO:0000256" key="1">
    <source>
        <dbReference type="SAM" id="MobiDB-lite"/>
    </source>
</evidence>
<protein>
    <submittedName>
        <fullName evidence="2">Uncharacterized protein</fullName>
    </submittedName>
</protein>
<reference evidence="3" key="1">
    <citation type="submission" date="2017-10" db="EMBL/GenBank/DDBJ databases">
        <authorList>
            <person name="Regsiter A."/>
            <person name="William W."/>
        </authorList>
    </citation>
    <scope>NUCLEOTIDE SEQUENCE [LARGE SCALE GENOMIC DNA]</scope>
</reference>
<accession>A0A2N9AVH0</accession>
<gene>
    <name evidence="2" type="ORF">TK0001_4756</name>
</gene>
<organism evidence="2 3">
    <name type="scientific">Methylorubrum extorquens</name>
    <name type="common">Methylobacterium dichloromethanicum</name>
    <name type="synonym">Methylobacterium extorquens</name>
    <dbReference type="NCBI Taxonomy" id="408"/>
    <lineage>
        <taxon>Bacteria</taxon>
        <taxon>Pseudomonadati</taxon>
        <taxon>Pseudomonadota</taxon>
        <taxon>Alphaproteobacteria</taxon>
        <taxon>Hyphomicrobiales</taxon>
        <taxon>Methylobacteriaceae</taxon>
        <taxon>Methylorubrum</taxon>
    </lineage>
</organism>
<feature type="region of interest" description="Disordered" evidence="1">
    <location>
        <begin position="23"/>
        <end position="42"/>
    </location>
</feature>
<dbReference type="Proteomes" id="UP000233769">
    <property type="component" value="Chromosome tk0001"/>
</dbReference>
<name>A0A2N9AVH0_METEX</name>
<dbReference type="EMBL" id="LT962688">
    <property type="protein sequence ID" value="SOR31341.1"/>
    <property type="molecule type" value="Genomic_DNA"/>
</dbReference>
<proteinExistence type="predicted"/>
<dbReference type="AlphaFoldDB" id="A0A2N9AVH0"/>
<evidence type="ECO:0000313" key="3">
    <source>
        <dbReference type="Proteomes" id="UP000233769"/>
    </source>
</evidence>
<sequence>MNAWSKRYPSVFSLRPAARASLTPRAVRAGSRKPENSSRSLSSLWPCRTSTRVCVVLSMSVRPLGAALASRREVATARAEVPYGSAPSLSGCDAYDVGGPALQVSTRAQCRASCCP</sequence>